<accession>A0A4W5JN89</accession>
<evidence type="ECO:0000259" key="2">
    <source>
        <dbReference type="Pfam" id="PF00013"/>
    </source>
</evidence>
<dbReference type="InterPro" id="IPR004088">
    <property type="entry name" value="KH_dom_type_1"/>
</dbReference>
<dbReference type="Proteomes" id="UP000314982">
    <property type="component" value="Unassembled WGS sequence"/>
</dbReference>
<dbReference type="Ensembl" id="ENSHHUT00000005314.1">
    <property type="protein sequence ID" value="ENSHHUP00000005147.1"/>
    <property type="gene ID" value="ENSHHUG00000003202.1"/>
</dbReference>
<dbReference type="Pfam" id="PF00013">
    <property type="entry name" value="KH_1"/>
    <property type="match status" value="1"/>
</dbReference>
<sequence length="88" mass="9365">MLTGLVSVLQQAKEMVMELIREQGFREQRGEYGSRMGGGGGGGGEGLDVPVPRFAVGIVIGRNGEMIKKIQSDTGVRIQFKPGEASLT</sequence>
<name>A0A4W5JN89_9TELE</name>
<dbReference type="InterPro" id="IPR036612">
    <property type="entry name" value="KH_dom_type_1_sf"/>
</dbReference>
<evidence type="ECO:0000313" key="3">
    <source>
        <dbReference type="Ensembl" id="ENSHHUP00000005147.1"/>
    </source>
</evidence>
<evidence type="ECO:0000313" key="4">
    <source>
        <dbReference type="Proteomes" id="UP000314982"/>
    </source>
</evidence>
<dbReference type="GeneTree" id="ENSGT00940000160043"/>
<feature type="domain" description="K Homology" evidence="2">
    <location>
        <begin position="49"/>
        <end position="83"/>
    </location>
</feature>
<keyword evidence="1" id="KW-0694">RNA-binding</keyword>
<organism evidence="3 4">
    <name type="scientific">Hucho hucho</name>
    <name type="common">huchen</name>
    <dbReference type="NCBI Taxonomy" id="62062"/>
    <lineage>
        <taxon>Eukaryota</taxon>
        <taxon>Metazoa</taxon>
        <taxon>Chordata</taxon>
        <taxon>Craniata</taxon>
        <taxon>Vertebrata</taxon>
        <taxon>Euteleostomi</taxon>
        <taxon>Actinopterygii</taxon>
        <taxon>Neopterygii</taxon>
        <taxon>Teleostei</taxon>
        <taxon>Protacanthopterygii</taxon>
        <taxon>Salmoniformes</taxon>
        <taxon>Salmonidae</taxon>
        <taxon>Salmoninae</taxon>
        <taxon>Hucho</taxon>
    </lineage>
</organism>
<dbReference type="Gene3D" id="3.30.1370.10">
    <property type="entry name" value="K Homology domain, type 1"/>
    <property type="match status" value="1"/>
</dbReference>
<reference evidence="3" key="2">
    <citation type="submission" date="2025-08" db="UniProtKB">
        <authorList>
            <consortium name="Ensembl"/>
        </authorList>
    </citation>
    <scope>IDENTIFICATION</scope>
</reference>
<dbReference type="GO" id="GO:0003723">
    <property type="term" value="F:RNA binding"/>
    <property type="evidence" value="ECO:0007669"/>
    <property type="project" value="UniProtKB-UniRule"/>
</dbReference>
<reference evidence="3" key="3">
    <citation type="submission" date="2025-09" db="UniProtKB">
        <authorList>
            <consortium name="Ensembl"/>
        </authorList>
    </citation>
    <scope>IDENTIFICATION</scope>
</reference>
<proteinExistence type="predicted"/>
<reference evidence="4" key="1">
    <citation type="submission" date="2018-06" db="EMBL/GenBank/DDBJ databases">
        <title>Genome assembly of Danube salmon.</title>
        <authorList>
            <person name="Macqueen D.J."/>
            <person name="Gundappa M.K."/>
        </authorList>
    </citation>
    <scope>NUCLEOTIDE SEQUENCE [LARGE SCALE GENOMIC DNA]</scope>
</reference>
<dbReference type="SUPFAM" id="SSF54791">
    <property type="entry name" value="Eukaryotic type KH-domain (KH-domain type I)"/>
    <property type="match status" value="1"/>
</dbReference>
<keyword evidence="4" id="KW-1185">Reference proteome</keyword>
<protein>
    <recommendedName>
        <fullName evidence="2">K Homology domain-containing protein</fullName>
    </recommendedName>
</protein>
<dbReference type="PROSITE" id="PS50084">
    <property type="entry name" value="KH_TYPE_1"/>
    <property type="match status" value="1"/>
</dbReference>
<dbReference type="AlphaFoldDB" id="A0A4W5JN89"/>
<evidence type="ECO:0000256" key="1">
    <source>
        <dbReference type="PROSITE-ProRule" id="PRU00117"/>
    </source>
</evidence>
<dbReference type="STRING" id="62062.ENSHHUP00000005147"/>